<comment type="similarity">
    <text evidence="5">Belongs to the MscS (TC 1.A.23) family.</text>
</comment>
<gene>
    <name evidence="6" type="ORF">A4W93_22765</name>
</gene>
<name>A0A1W6LE43_9BURK</name>
<dbReference type="AlphaFoldDB" id="A0A1W6LE43"/>
<dbReference type="PANTHER" id="PTHR30221">
    <property type="entry name" value="SMALL-CONDUCTANCE MECHANOSENSITIVE CHANNEL"/>
    <property type="match status" value="1"/>
</dbReference>
<evidence type="ECO:0000313" key="6">
    <source>
        <dbReference type="EMBL" id="ARN22503.1"/>
    </source>
</evidence>
<dbReference type="PANTHER" id="PTHR30221:SF8">
    <property type="entry name" value="SMALL-CONDUCTANCE MECHANOSENSITIVE CHANNEL"/>
    <property type="match status" value="1"/>
</dbReference>
<reference evidence="6 7" key="1">
    <citation type="submission" date="2016-04" db="EMBL/GenBank/DDBJ databases">
        <title>Complete genome sequence of natural rubber-degrading, novel Gram-negative bacterium, Rhizobacter gummiphilus strain NS21.</title>
        <authorList>
            <person name="Tabata M."/>
            <person name="Kasai D."/>
            <person name="Fukuda M."/>
        </authorList>
    </citation>
    <scope>NUCLEOTIDE SEQUENCE [LARGE SCALE GENOMIC DNA]</scope>
    <source>
        <strain evidence="6 7">NS21</strain>
    </source>
</reference>
<evidence type="ECO:0000256" key="5">
    <source>
        <dbReference type="RuleBase" id="RU369025"/>
    </source>
</evidence>
<dbReference type="GO" id="GO:0005886">
    <property type="term" value="C:plasma membrane"/>
    <property type="evidence" value="ECO:0007669"/>
    <property type="project" value="UniProtKB-SubCell"/>
</dbReference>
<keyword evidence="5" id="KW-0997">Cell inner membrane</keyword>
<proteinExistence type="inferred from homology"/>
<feature type="transmembrane region" description="Helical" evidence="5">
    <location>
        <begin position="22"/>
        <end position="42"/>
    </location>
</feature>
<feature type="transmembrane region" description="Helical" evidence="5">
    <location>
        <begin position="101"/>
        <end position="124"/>
    </location>
</feature>
<organism evidence="6 7">
    <name type="scientific">Piscinibacter gummiphilus</name>
    <dbReference type="NCBI Taxonomy" id="946333"/>
    <lineage>
        <taxon>Bacteria</taxon>
        <taxon>Pseudomonadati</taxon>
        <taxon>Pseudomonadota</taxon>
        <taxon>Betaproteobacteria</taxon>
        <taxon>Burkholderiales</taxon>
        <taxon>Sphaerotilaceae</taxon>
        <taxon>Piscinibacter</taxon>
    </lineage>
</organism>
<keyword evidence="5" id="KW-0406">Ion transport</keyword>
<dbReference type="EMBL" id="CP015118">
    <property type="protein sequence ID" value="ARN22503.1"/>
    <property type="molecule type" value="Genomic_DNA"/>
</dbReference>
<keyword evidence="5" id="KW-0813">Transport</keyword>
<evidence type="ECO:0000256" key="3">
    <source>
        <dbReference type="ARBA" id="ARBA00022989"/>
    </source>
</evidence>
<evidence type="ECO:0000256" key="1">
    <source>
        <dbReference type="ARBA" id="ARBA00004370"/>
    </source>
</evidence>
<dbReference type="Gene3D" id="2.30.30.60">
    <property type="match status" value="1"/>
</dbReference>
<feature type="transmembrane region" description="Helical" evidence="5">
    <location>
        <begin position="63"/>
        <end position="81"/>
    </location>
</feature>
<comment type="caution">
    <text evidence="5">Lacks conserved residue(s) required for the propagation of feature annotation.</text>
</comment>
<comment type="subcellular location">
    <subcellularLocation>
        <location evidence="5">Cell inner membrane</location>
        <topology evidence="5">Multi-pass membrane protein</topology>
    </subcellularLocation>
    <subcellularLocation>
        <location evidence="1">Membrane</location>
    </subcellularLocation>
</comment>
<keyword evidence="5" id="KW-0407">Ion channel</keyword>
<dbReference type="Pfam" id="PF00924">
    <property type="entry name" value="MS_channel_2nd"/>
    <property type="match status" value="1"/>
</dbReference>
<dbReference type="SUPFAM" id="SSF50182">
    <property type="entry name" value="Sm-like ribonucleoproteins"/>
    <property type="match status" value="1"/>
</dbReference>
<dbReference type="GO" id="GO:0008381">
    <property type="term" value="F:mechanosensitive monoatomic ion channel activity"/>
    <property type="evidence" value="ECO:0007669"/>
    <property type="project" value="InterPro"/>
</dbReference>
<dbReference type="InterPro" id="IPR006685">
    <property type="entry name" value="MscS_channel_2nd"/>
</dbReference>
<accession>A0A1W6LE43</accession>
<evidence type="ECO:0000256" key="4">
    <source>
        <dbReference type="ARBA" id="ARBA00023136"/>
    </source>
</evidence>
<dbReference type="InterPro" id="IPR010920">
    <property type="entry name" value="LSM_dom_sf"/>
</dbReference>
<keyword evidence="3 5" id="KW-1133">Transmembrane helix</keyword>
<keyword evidence="7" id="KW-1185">Reference proteome</keyword>
<dbReference type="Gene3D" id="1.10.287.1260">
    <property type="match status" value="1"/>
</dbReference>
<evidence type="ECO:0000313" key="7">
    <source>
        <dbReference type="Proteomes" id="UP000193427"/>
    </source>
</evidence>
<dbReference type="OrthoDB" id="8685113at2"/>
<keyword evidence="5" id="KW-1003">Cell membrane</keyword>
<dbReference type="InterPro" id="IPR045275">
    <property type="entry name" value="MscS_archaea/bacteria_type"/>
</dbReference>
<keyword evidence="4 5" id="KW-0472">Membrane</keyword>
<comment type="function">
    <text evidence="5">Mechanosensitive channel that participates in the regulation of osmotic pressure changes within the cell, opening in response to stretch forces in the membrane lipid bilayer, without the need for other proteins. Contributes to normal resistance to hypoosmotic shock. Forms an ion channel of 1.0 nanosiemens conductance with a slight preference for anions.</text>
</comment>
<dbReference type="InterPro" id="IPR023408">
    <property type="entry name" value="MscS_beta-dom_sf"/>
</dbReference>
<keyword evidence="2 5" id="KW-0812">Transmembrane</keyword>
<comment type="subunit">
    <text evidence="5">Homoheptamer.</text>
</comment>
<dbReference type="STRING" id="946333.A4W93_22765"/>
<dbReference type="RefSeq" id="WP_085752804.1">
    <property type="nucleotide sequence ID" value="NZ_BSPR01000020.1"/>
</dbReference>
<protein>
    <recommendedName>
        <fullName evidence="5">Small-conductance mechanosensitive channel</fullName>
    </recommendedName>
</protein>
<sequence length="202" mass="22294">MNKLTQALHQRLPAWAAEWLDILVPTIEVVLIVVGAWLLMRVARRLTRRLTAAYSLPVRFTSIFLRTVGVIVYLGALLWALERLGVSGAVLWTAFTGFATVGAVAFFAAWSVLSNLFCALLIYVTRAFRIGDVVELLESGDKPGLRGQVVDINPVYTTLHESGDAESGTSLQLPNSLFFQRALRRWHGAAATEAMAQPRKID</sequence>
<dbReference type="Proteomes" id="UP000193427">
    <property type="component" value="Chromosome"/>
</dbReference>
<dbReference type="KEGG" id="rgu:A4W93_22765"/>
<evidence type="ECO:0000256" key="2">
    <source>
        <dbReference type="ARBA" id="ARBA00022692"/>
    </source>
</evidence>